<dbReference type="AlphaFoldDB" id="A0AAQ3MWB3"/>
<evidence type="ECO:0000313" key="3">
    <source>
        <dbReference type="Proteomes" id="UP001374535"/>
    </source>
</evidence>
<evidence type="ECO:0000256" key="1">
    <source>
        <dbReference type="SAM" id="Phobius"/>
    </source>
</evidence>
<dbReference type="EMBL" id="CP144692">
    <property type="protein sequence ID" value="WVY98228.1"/>
    <property type="molecule type" value="Genomic_DNA"/>
</dbReference>
<gene>
    <name evidence="2" type="ORF">V8G54_030379</name>
</gene>
<sequence>MEKGTTSNEGEAQYFCKDFHWEDLRAEVEANPSYSYHFESASSSSLSPPPESDVLAWKLFHLRHASGRFFKVPSLFLFAFFAFNFPYLTASCHSGKTLFVEGVPRINILSPKL</sequence>
<feature type="transmembrane region" description="Helical" evidence="1">
    <location>
        <begin position="69"/>
        <end position="88"/>
    </location>
</feature>
<proteinExistence type="predicted"/>
<accession>A0AAQ3MWB3</accession>
<evidence type="ECO:0000313" key="2">
    <source>
        <dbReference type="EMBL" id="WVY98228.1"/>
    </source>
</evidence>
<keyword evidence="1" id="KW-0812">Transmembrane</keyword>
<keyword evidence="1" id="KW-0472">Membrane</keyword>
<dbReference type="Proteomes" id="UP001374535">
    <property type="component" value="Chromosome 9"/>
</dbReference>
<protein>
    <submittedName>
        <fullName evidence="2">Uncharacterized protein</fullName>
    </submittedName>
</protein>
<keyword evidence="3" id="KW-1185">Reference proteome</keyword>
<organism evidence="2 3">
    <name type="scientific">Vigna mungo</name>
    <name type="common">Black gram</name>
    <name type="synonym">Phaseolus mungo</name>
    <dbReference type="NCBI Taxonomy" id="3915"/>
    <lineage>
        <taxon>Eukaryota</taxon>
        <taxon>Viridiplantae</taxon>
        <taxon>Streptophyta</taxon>
        <taxon>Embryophyta</taxon>
        <taxon>Tracheophyta</taxon>
        <taxon>Spermatophyta</taxon>
        <taxon>Magnoliopsida</taxon>
        <taxon>eudicotyledons</taxon>
        <taxon>Gunneridae</taxon>
        <taxon>Pentapetalae</taxon>
        <taxon>rosids</taxon>
        <taxon>fabids</taxon>
        <taxon>Fabales</taxon>
        <taxon>Fabaceae</taxon>
        <taxon>Papilionoideae</taxon>
        <taxon>50 kb inversion clade</taxon>
        <taxon>NPAAA clade</taxon>
        <taxon>indigoferoid/millettioid clade</taxon>
        <taxon>Phaseoleae</taxon>
        <taxon>Vigna</taxon>
    </lineage>
</organism>
<keyword evidence="1" id="KW-1133">Transmembrane helix</keyword>
<reference evidence="2 3" key="1">
    <citation type="journal article" date="2023" name="Life. Sci Alliance">
        <title>Evolutionary insights into 3D genome organization and epigenetic landscape of Vigna mungo.</title>
        <authorList>
            <person name="Junaid A."/>
            <person name="Singh B."/>
            <person name="Bhatia S."/>
        </authorList>
    </citation>
    <scope>NUCLEOTIDE SEQUENCE [LARGE SCALE GENOMIC DNA]</scope>
    <source>
        <strain evidence="2">Urdbean</strain>
    </source>
</reference>
<name>A0AAQ3MWB3_VIGMU</name>